<protein>
    <submittedName>
        <fullName evidence="1">Uncharacterized protein</fullName>
    </submittedName>
</protein>
<keyword evidence="2" id="KW-1185">Reference proteome</keyword>
<name>A0ABS2Q5U9_9BACL</name>
<dbReference type="EMBL" id="JAFBEV010000004">
    <property type="protein sequence ID" value="MBM7657153.1"/>
    <property type="molecule type" value="Genomic_DNA"/>
</dbReference>
<sequence>MNTIIKILEDVKKLVTYCEQNQMSLEDCILCLQVLQLMQNHETANETTVLMKQSGQLFDQSSQVMSNLFNWVESQKSE</sequence>
<evidence type="ECO:0000313" key="2">
    <source>
        <dbReference type="Proteomes" id="UP000823201"/>
    </source>
</evidence>
<reference evidence="1 2" key="1">
    <citation type="submission" date="2021-01" db="EMBL/GenBank/DDBJ databases">
        <title>Genomic Encyclopedia of Type Strains, Phase IV (KMG-IV): sequencing the most valuable type-strain genomes for metagenomic binning, comparative biology and taxonomic classification.</title>
        <authorList>
            <person name="Goeker M."/>
        </authorList>
    </citation>
    <scope>NUCLEOTIDE SEQUENCE [LARGE SCALE GENOMIC DNA]</scope>
    <source>
        <strain evidence="1 2">DSM 100968</strain>
    </source>
</reference>
<dbReference type="Proteomes" id="UP000823201">
    <property type="component" value="Unassembled WGS sequence"/>
</dbReference>
<organism evidence="1 2">
    <name type="scientific">Sporolactobacillus spathodeae</name>
    <dbReference type="NCBI Taxonomy" id="1465502"/>
    <lineage>
        <taxon>Bacteria</taxon>
        <taxon>Bacillati</taxon>
        <taxon>Bacillota</taxon>
        <taxon>Bacilli</taxon>
        <taxon>Bacillales</taxon>
        <taxon>Sporolactobacillaceae</taxon>
        <taxon>Sporolactobacillus</taxon>
    </lineage>
</organism>
<proteinExistence type="predicted"/>
<comment type="caution">
    <text evidence="1">The sequence shown here is derived from an EMBL/GenBank/DDBJ whole genome shotgun (WGS) entry which is preliminary data.</text>
</comment>
<evidence type="ECO:0000313" key="1">
    <source>
        <dbReference type="EMBL" id="MBM7657153.1"/>
    </source>
</evidence>
<dbReference type="RefSeq" id="WP_205005511.1">
    <property type="nucleotide sequence ID" value="NZ_CBCRXA010000015.1"/>
</dbReference>
<gene>
    <name evidence="1" type="ORF">JOC27_000594</name>
</gene>
<accession>A0ABS2Q5U9</accession>